<reference evidence="2" key="3">
    <citation type="submission" date="2025-08" db="UniProtKB">
        <authorList>
            <consortium name="Ensembl"/>
        </authorList>
    </citation>
    <scope>IDENTIFICATION</scope>
</reference>
<evidence type="ECO:0000313" key="3">
    <source>
        <dbReference type="Proteomes" id="UP000008144"/>
    </source>
</evidence>
<accession>F7B957</accession>
<dbReference type="InParanoid" id="F7B957"/>
<reference evidence="2" key="4">
    <citation type="submission" date="2025-09" db="UniProtKB">
        <authorList>
            <consortium name="Ensembl"/>
        </authorList>
    </citation>
    <scope>IDENTIFICATION</scope>
</reference>
<dbReference type="EMBL" id="EAAA01001372">
    <property type="status" value="NOT_ANNOTATED_CDS"/>
    <property type="molecule type" value="Genomic_DNA"/>
</dbReference>
<evidence type="ECO:0000313" key="2">
    <source>
        <dbReference type="Ensembl" id="ENSCINP00000022101.2"/>
    </source>
</evidence>
<feature type="domain" description="Focadhesin C-terminal" evidence="1">
    <location>
        <begin position="3"/>
        <end position="182"/>
    </location>
</feature>
<proteinExistence type="predicted"/>
<reference evidence="2" key="2">
    <citation type="journal article" date="2008" name="Genome Biol.">
        <title>Improved genome assembly and evidence-based global gene model set for the chordate Ciona intestinalis: new insight into intron and operon populations.</title>
        <authorList>
            <person name="Satou Y."/>
            <person name="Mineta K."/>
            <person name="Ogasawara M."/>
            <person name="Sasakura Y."/>
            <person name="Shoguchi E."/>
            <person name="Ueno K."/>
            <person name="Yamada L."/>
            <person name="Matsumoto J."/>
            <person name="Wasserscheid J."/>
            <person name="Dewar K."/>
            <person name="Wiley G.B."/>
            <person name="Macmil S.L."/>
            <person name="Roe B.A."/>
            <person name="Zeller R.W."/>
            <person name="Hastings K.E."/>
            <person name="Lemaire P."/>
            <person name="Lindquist E."/>
            <person name="Endo T."/>
            <person name="Hotta K."/>
            <person name="Inaba K."/>
        </authorList>
    </citation>
    <scope>NUCLEOTIDE SEQUENCE [LARGE SCALE GENOMIC DNA]</scope>
    <source>
        <strain evidence="2">wild type</strain>
    </source>
</reference>
<dbReference type="Ensembl" id="ENSCINT00000022347.2">
    <property type="protein sequence ID" value="ENSCINP00000022101.2"/>
    <property type="gene ID" value="ENSCING00000011606.2"/>
</dbReference>
<dbReference type="Pfam" id="PF11229">
    <property type="entry name" value="Focadhesin"/>
    <property type="match status" value="1"/>
</dbReference>
<dbReference type="AlphaFoldDB" id="F7B957"/>
<reference evidence="3" key="1">
    <citation type="journal article" date="2002" name="Science">
        <title>The draft genome of Ciona intestinalis: insights into chordate and vertebrate origins.</title>
        <authorList>
            <person name="Dehal P."/>
            <person name="Satou Y."/>
            <person name="Campbell R.K."/>
            <person name="Chapman J."/>
            <person name="Degnan B."/>
            <person name="De Tomaso A."/>
            <person name="Davidson B."/>
            <person name="Di Gregorio A."/>
            <person name="Gelpke M."/>
            <person name="Goodstein D.M."/>
            <person name="Harafuji N."/>
            <person name="Hastings K.E."/>
            <person name="Ho I."/>
            <person name="Hotta K."/>
            <person name="Huang W."/>
            <person name="Kawashima T."/>
            <person name="Lemaire P."/>
            <person name="Martinez D."/>
            <person name="Meinertzhagen I.A."/>
            <person name="Necula S."/>
            <person name="Nonaka M."/>
            <person name="Putnam N."/>
            <person name="Rash S."/>
            <person name="Saiga H."/>
            <person name="Satake M."/>
            <person name="Terry A."/>
            <person name="Yamada L."/>
            <person name="Wang H.G."/>
            <person name="Awazu S."/>
            <person name="Azumi K."/>
            <person name="Boore J."/>
            <person name="Branno M."/>
            <person name="Chin-Bow S."/>
            <person name="DeSantis R."/>
            <person name="Doyle S."/>
            <person name="Francino P."/>
            <person name="Keys D.N."/>
            <person name="Haga S."/>
            <person name="Hayashi H."/>
            <person name="Hino K."/>
            <person name="Imai K.S."/>
            <person name="Inaba K."/>
            <person name="Kano S."/>
            <person name="Kobayashi K."/>
            <person name="Kobayashi M."/>
            <person name="Lee B.I."/>
            <person name="Makabe K.W."/>
            <person name="Manohar C."/>
            <person name="Matassi G."/>
            <person name="Medina M."/>
            <person name="Mochizuki Y."/>
            <person name="Mount S."/>
            <person name="Morishita T."/>
            <person name="Miura S."/>
            <person name="Nakayama A."/>
            <person name="Nishizaka S."/>
            <person name="Nomoto H."/>
            <person name="Ohta F."/>
            <person name="Oishi K."/>
            <person name="Rigoutsos I."/>
            <person name="Sano M."/>
            <person name="Sasaki A."/>
            <person name="Sasakura Y."/>
            <person name="Shoguchi E."/>
            <person name="Shin-i T."/>
            <person name="Spagnuolo A."/>
            <person name="Stainier D."/>
            <person name="Suzuki M.M."/>
            <person name="Tassy O."/>
            <person name="Takatori N."/>
            <person name="Tokuoka M."/>
            <person name="Yagi K."/>
            <person name="Yoshizaki F."/>
            <person name="Wada S."/>
            <person name="Zhang C."/>
            <person name="Hyatt P.D."/>
            <person name="Larimer F."/>
            <person name="Detter C."/>
            <person name="Doggett N."/>
            <person name="Glavina T."/>
            <person name="Hawkins T."/>
            <person name="Richardson P."/>
            <person name="Lucas S."/>
            <person name="Kohara Y."/>
            <person name="Levine M."/>
            <person name="Satoh N."/>
            <person name="Rokhsar D.S."/>
        </authorList>
    </citation>
    <scope>NUCLEOTIDE SEQUENCE [LARGE SCALE GENOMIC DNA]</scope>
</reference>
<name>F7B957_CIOIN</name>
<organism evidence="2 3">
    <name type="scientific">Ciona intestinalis</name>
    <name type="common">Transparent sea squirt</name>
    <name type="synonym">Ascidia intestinalis</name>
    <dbReference type="NCBI Taxonomy" id="7719"/>
    <lineage>
        <taxon>Eukaryota</taxon>
        <taxon>Metazoa</taxon>
        <taxon>Chordata</taxon>
        <taxon>Tunicata</taxon>
        <taxon>Ascidiacea</taxon>
        <taxon>Phlebobranchia</taxon>
        <taxon>Cionidae</taxon>
        <taxon>Ciona</taxon>
    </lineage>
</organism>
<dbReference type="InterPro" id="IPR021392">
    <property type="entry name" value="Focadhesin_C"/>
</dbReference>
<evidence type="ECO:0000259" key="1">
    <source>
        <dbReference type="Pfam" id="PF11229"/>
    </source>
</evidence>
<dbReference type="Proteomes" id="UP000008144">
    <property type="component" value="Chromosome 2"/>
</dbReference>
<sequence>MVVRIATCPNDTQILALALLQVGLQDMISNAPNVGAAKKDMSAWMKEIMGMISERFENEQGGANEFLLKVFSCSVTAQCGTPFNVLYANKLDKQNEGTQPTNLHDVFEANRMFFWLNCIPMMFKLLPLMLSKDSSDDFKKHMITWLGTICLKLSNTKLKSCVYKALSDLRRNPKFSNLHVWRNIVPTLLL</sequence>
<dbReference type="HOGENOM" id="CLU_1427529_0_0_1"/>
<keyword evidence="3" id="KW-1185">Reference proteome</keyword>
<protein>
    <recommendedName>
        <fullName evidence="1">Focadhesin C-terminal domain-containing protein</fullName>
    </recommendedName>
</protein>